<evidence type="ECO:0000313" key="1">
    <source>
        <dbReference type="EMBL" id="CAK0868445.1"/>
    </source>
</evidence>
<sequence length="299" mass="33083">MPGVRSYVDAPALGKALSTFQSRLLERGAWDRAAHPRPGKRFVEVWEHDRHDLRMMVKGKELHGKPDATATAPAASGKVAAYCAWRDWRLTRGKHKQARGVLVRADRGKHIHTALASLLDTKRTAWADIHMELTMVWTLWHLPPNMAMTVTLQVRKPRLWCLFFTIVHQQTFCERPGRAPPRAGVIAANDKAVLTNDAVEQTESAPHSIDTLIPYLAQLMTSLDAVLDRRGRISLGFAALGLAVSLTIEVAIRVCIWLSTLVFGIVLELGTAGDRDSAGAVEFHCLKVLPEGPRVATCK</sequence>
<protein>
    <submittedName>
        <fullName evidence="1">Uncharacterized protein</fullName>
    </submittedName>
</protein>
<organism evidence="1 2">
    <name type="scientific">Prorocentrum cordatum</name>
    <dbReference type="NCBI Taxonomy" id="2364126"/>
    <lineage>
        <taxon>Eukaryota</taxon>
        <taxon>Sar</taxon>
        <taxon>Alveolata</taxon>
        <taxon>Dinophyceae</taxon>
        <taxon>Prorocentrales</taxon>
        <taxon>Prorocentraceae</taxon>
        <taxon>Prorocentrum</taxon>
    </lineage>
</organism>
<accession>A0ABN9V6D6</accession>
<name>A0ABN9V6D6_9DINO</name>
<keyword evidence="2" id="KW-1185">Reference proteome</keyword>
<dbReference type="EMBL" id="CAUYUJ010016748">
    <property type="protein sequence ID" value="CAK0868445.1"/>
    <property type="molecule type" value="Genomic_DNA"/>
</dbReference>
<dbReference type="Proteomes" id="UP001189429">
    <property type="component" value="Unassembled WGS sequence"/>
</dbReference>
<proteinExistence type="predicted"/>
<reference evidence="1" key="1">
    <citation type="submission" date="2023-10" db="EMBL/GenBank/DDBJ databases">
        <authorList>
            <person name="Chen Y."/>
            <person name="Shah S."/>
            <person name="Dougan E. K."/>
            <person name="Thang M."/>
            <person name="Chan C."/>
        </authorList>
    </citation>
    <scope>NUCLEOTIDE SEQUENCE [LARGE SCALE GENOMIC DNA]</scope>
</reference>
<feature type="non-terminal residue" evidence="1">
    <location>
        <position position="299"/>
    </location>
</feature>
<evidence type="ECO:0000313" key="2">
    <source>
        <dbReference type="Proteomes" id="UP001189429"/>
    </source>
</evidence>
<gene>
    <name evidence="1" type="ORF">PCOR1329_LOCUS55104</name>
</gene>
<comment type="caution">
    <text evidence="1">The sequence shown here is derived from an EMBL/GenBank/DDBJ whole genome shotgun (WGS) entry which is preliminary data.</text>
</comment>